<evidence type="ECO:0000256" key="1">
    <source>
        <dbReference type="SAM" id="Phobius"/>
    </source>
</evidence>
<dbReference type="Proteomes" id="UP000554520">
    <property type="component" value="Unassembled WGS sequence"/>
</dbReference>
<dbReference type="AlphaFoldDB" id="A0A839U2G1"/>
<evidence type="ECO:0000313" key="3">
    <source>
        <dbReference type="Proteomes" id="UP000554520"/>
    </source>
</evidence>
<organism evidence="2 3">
    <name type="scientific">Phyllobacterium trifolii</name>
    <dbReference type="NCBI Taxonomy" id="300193"/>
    <lineage>
        <taxon>Bacteria</taxon>
        <taxon>Pseudomonadati</taxon>
        <taxon>Pseudomonadota</taxon>
        <taxon>Alphaproteobacteria</taxon>
        <taxon>Hyphomicrobiales</taxon>
        <taxon>Phyllobacteriaceae</taxon>
        <taxon>Phyllobacterium</taxon>
    </lineage>
</organism>
<protein>
    <submittedName>
        <fullName evidence="2">Uncharacterized protein</fullName>
    </submittedName>
</protein>
<accession>A0A839U2G1</accession>
<dbReference type="EMBL" id="JACHXN010000002">
    <property type="protein sequence ID" value="MBB3144225.1"/>
    <property type="molecule type" value="Genomic_DNA"/>
</dbReference>
<proteinExistence type="predicted"/>
<sequence length="44" mass="5034">MLVQRLGIIFVIFVAFALSFGSFVNHAKSKRVGHYQNNLLQVRN</sequence>
<dbReference type="RefSeq" id="WP_281385851.1">
    <property type="nucleotide sequence ID" value="NZ_JACHXN010000002.1"/>
</dbReference>
<evidence type="ECO:0000313" key="2">
    <source>
        <dbReference type="EMBL" id="MBB3144225.1"/>
    </source>
</evidence>
<name>A0A839U2G1_9HYPH</name>
<keyword evidence="3" id="KW-1185">Reference proteome</keyword>
<reference evidence="2 3" key="1">
    <citation type="submission" date="2020-08" db="EMBL/GenBank/DDBJ databases">
        <title>Genomic Encyclopedia of Type Strains, Phase III (KMG-III): the genomes of soil and plant-associated and newly described type strains.</title>
        <authorList>
            <person name="Whitman W."/>
        </authorList>
    </citation>
    <scope>NUCLEOTIDE SEQUENCE [LARGE SCALE GENOMIC DNA]</scope>
    <source>
        <strain evidence="2 3">CECT 7015</strain>
    </source>
</reference>
<comment type="caution">
    <text evidence="2">The sequence shown here is derived from an EMBL/GenBank/DDBJ whole genome shotgun (WGS) entry which is preliminary data.</text>
</comment>
<keyword evidence="1" id="KW-0812">Transmembrane</keyword>
<gene>
    <name evidence="2" type="ORF">FHS21_000621</name>
</gene>
<keyword evidence="1" id="KW-1133">Transmembrane helix</keyword>
<feature type="transmembrane region" description="Helical" evidence="1">
    <location>
        <begin position="6"/>
        <end position="24"/>
    </location>
</feature>
<keyword evidence="1" id="KW-0472">Membrane</keyword>